<keyword evidence="8" id="KW-0418">Kinase</keyword>
<dbReference type="SMART" id="SM00388">
    <property type="entry name" value="HisKA"/>
    <property type="match status" value="1"/>
</dbReference>
<dbReference type="PANTHER" id="PTHR45569:SF1">
    <property type="entry name" value="SENSOR PROTEIN KDPD"/>
    <property type="match status" value="1"/>
</dbReference>
<dbReference type="GO" id="GO:0000155">
    <property type="term" value="F:phosphorelay sensor kinase activity"/>
    <property type="evidence" value="ECO:0007669"/>
    <property type="project" value="InterPro"/>
</dbReference>
<dbReference type="InterPro" id="IPR025201">
    <property type="entry name" value="KdpD_TM"/>
</dbReference>
<comment type="catalytic activity">
    <reaction evidence="1">
        <text>ATP + protein L-histidine = ADP + protein N-phospho-L-histidine.</text>
        <dbReference type="EC" id="2.7.13.3"/>
    </reaction>
</comment>
<dbReference type="PANTHER" id="PTHR45569">
    <property type="entry name" value="SENSOR PROTEIN KDPD"/>
    <property type="match status" value="1"/>
</dbReference>
<keyword evidence="9 17" id="KW-0067">ATP-binding</keyword>
<evidence type="ECO:0000256" key="8">
    <source>
        <dbReference type="ARBA" id="ARBA00022777"/>
    </source>
</evidence>
<dbReference type="InterPro" id="IPR036890">
    <property type="entry name" value="HATPase_C_sf"/>
</dbReference>
<evidence type="ECO:0000259" key="15">
    <source>
        <dbReference type="PROSITE" id="PS50109"/>
    </source>
</evidence>
<keyword evidence="13" id="KW-0175">Coiled coil</keyword>
<dbReference type="SUPFAM" id="SSF55781">
    <property type="entry name" value="GAF domain-like"/>
    <property type="match status" value="1"/>
</dbReference>
<evidence type="ECO:0000313" key="16">
    <source>
        <dbReference type="EMBL" id="NWJ45610.1"/>
    </source>
</evidence>
<organism evidence="16 18">
    <name type="scientific">Candidatus Chlorohelix allophototropha</name>
    <dbReference type="NCBI Taxonomy" id="3003348"/>
    <lineage>
        <taxon>Bacteria</taxon>
        <taxon>Bacillati</taxon>
        <taxon>Chloroflexota</taxon>
        <taxon>Chloroflexia</taxon>
        <taxon>Candidatus Chloroheliales</taxon>
        <taxon>Candidatus Chloroheliaceae</taxon>
        <taxon>Candidatus Chlorohelix</taxon>
    </lineage>
</organism>
<feature type="transmembrane region" description="Helical" evidence="14">
    <location>
        <begin position="69"/>
        <end position="91"/>
    </location>
</feature>
<dbReference type="Pfam" id="PF13493">
    <property type="entry name" value="DUF4118"/>
    <property type="match status" value="1"/>
</dbReference>
<protein>
    <recommendedName>
        <fullName evidence="3">histidine kinase</fullName>
        <ecNumber evidence="3">2.7.13.3</ecNumber>
    </recommendedName>
</protein>
<evidence type="ECO:0000256" key="12">
    <source>
        <dbReference type="ARBA" id="ARBA00023136"/>
    </source>
</evidence>
<dbReference type="GO" id="GO:0005886">
    <property type="term" value="C:plasma membrane"/>
    <property type="evidence" value="ECO:0007669"/>
    <property type="project" value="TreeGrafter"/>
</dbReference>
<feature type="transmembrane region" description="Helical" evidence="14">
    <location>
        <begin position="98"/>
        <end position="119"/>
    </location>
</feature>
<evidence type="ECO:0000256" key="9">
    <source>
        <dbReference type="ARBA" id="ARBA00022840"/>
    </source>
</evidence>
<dbReference type="CDD" id="cd00075">
    <property type="entry name" value="HATPase"/>
    <property type="match status" value="1"/>
</dbReference>
<keyword evidence="12 14" id="KW-0472">Membrane</keyword>
<dbReference type="SUPFAM" id="SSF55874">
    <property type="entry name" value="ATPase domain of HSP90 chaperone/DNA topoisomerase II/histidine kinase"/>
    <property type="match status" value="1"/>
</dbReference>
<evidence type="ECO:0000256" key="5">
    <source>
        <dbReference type="ARBA" id="ARBA00022679"/>
    </source>
</evidence>
<feature type="coiled-coil region" evidence="13">
    <location>
        <begin position="356"/>
        <end position="383"/>
    </location>
</feature>
<dbReference type="EMBL" id="JACATZ010000001">
    <property type="protein sequence ID" value="NWJ45610.1"/>
    <property type="molecule type" value="Genomic_DNA"/>
</dbReference>
<feature type="domain" description="Histidine kinase" evidence="15">
    <location>
        <begin position="325"/>
        <end position="566"/>
    </location>
</feature>
<dbReference type="SMART" id="SM00065">
    <property type="entry name" value="GAF"/>
    <property type="match status" value="1"/>
</dbReference>
<name>A0A8T7M0Y8_9CHLR</name>
<reference evidence="16 18" key="1">
    <citation type="submission" date="2020-06" db="EMBL/GenBank/DDBJ databases">
        <title>Anoxygenic phototrophic Chloroflexota member uses a Type I reaction center.</title>
        <authorList>
            <person name="Tsuji J.M."/>
            <person name="Shaw N.A."/>
            <person name="Nagashima S."/>
            <person name="Venkiteswaran J."/>
            <person name="Schiff S.L."/>
            <person name="Hanada S."/>
            <person name="Tank M."/>
            <person name="Neufeld J.D."/>
        </authorList>
    </citation>
    <scope>NUCLEOTIDE SEQUENCE [LARGE SCALE GENOMIC DNA]</scope>
    <source>
        <strain evidence="16">L227-S17</strain>
    </source>
</reference>
<dbReference type="Gene3D" id="1.10.287.130">
    <property type="match status" value="1"/>
</dbReference>
<dbReference type="GO" id="GO:0005524">
    <property type="term" value="F:ATP binding"/>
    <property type="evidence" value="ECO:0007669"/>
    <property type="project" value="UniProtKB-KW"/>
</dbReference>
<dbReference type="SUPFAM" id="SSF47384">
    <property type="entry name" value="Homodimeric domain of signal transducing histidine kinase"/>
    <property type="match status" value="1"/>
</dbReference>
<dbReference type="FunFam" id="1.10.287.130:FF:000001">
    <property type="entry name" value="Two-component sensor histidine kinase"/>
    <property type="match status" value="1"/>
</dbReference>
<dbReference type="PROSITE" id="PS50109">
    <property type="entry name" value="HIS_KIN"/>
    <property type="match status" value="1"/>
</dbReference>
<dbReference type="Proteomes" id="UP001431572">
    <property type="component" value="Chromosome 1"/>
</dbReference>
<dbReference type="Gene3D" id="3.30.450.40">
    <property type="match status" value="1"/>
</dbReference>
<dbReference type="RefSeq" id="WP_341469376.1">
    <property type="nucleotide sequence ID" value="NZ_CP128399.1"/>
</dbReference>
<evidence type="ECO:0000256" key="10">
    <source>
        <dbReference type="ARBA" id="ARBA00022989"/>
    </source>
</evidence>
<dbReference type="InterPro" id="IPR029016">
    <property type="entry name" value="GAF-like_dom_sf"/>
</dbReference>
<keyword evidence="19" id="KW-1185">Reference proteome</keyword>
<evidence type="ECO:0000256" key="1">
    <source>
        <dbReference type="ARBA" id="ARBA00000085"/>
    </source>
</evidence>
<evidence type="ECO:0000313" key="18">
    <source>
        <dbReference type="Proteomes" id="UP000521676"/>
    </source>
</evidence>
<evidence type="ECO:0000313" key="19">
    <source>
        <dbReference type="Proteomes" id="UP001431572"/>
    </source>
</evidence>
<gene>
    <name evidence="16" type="ORF">HXX08_07005</name>
    <name evidence="17" type="ORF">OZ401_000749</name>
</gene>
<dbReference type="AlphaFoldDB" id="A0A8T7M0Y8"/>
<dbReference type="InterPro" id="IPR038318">
    <property type="entry name" value="KdpD_sf"/>
</dbReference>
<dbReference type="InterPro" id="IPR003018">
    <property type="entry name" value="GAF"/>
</dbReference>
<dbReference type="InterPro" id="IPR036097">
    <property type="entry name" value="HisK_dim/P_sf"/>
</dbReference>
<keyword evidence="11" id="KW-0902">Two-component regulatory system</keyword>
<sequence>MKIRGKSKKLSAILAQNRLLYSSTARLRWQGLLFSFLSVAVATLILFLLNEAPYNVNMVFMFLTLVSTVWFGLMTGFLTAVLSFFCFDFFFIPPFFTLVIDALQGWTAVLLFFGTALFANQVAGRARISSFQAQHRAMEATALYELGTEVLTRIDQREMLLVVLRKVSEVLGAQHCTLYLLDEGVEGKLLESAMIELPSYRNRPHRHPDPAIAQTVFQQNRAVYYPAQHNFQPDSSGQTANNLVGETAPVAYLPLTYGSQVMGVMLTVGRDRADYPNFSIEEKRLIQVFANHVALAVEHARLIRESAQVATLRDSDQLKSSLLASVSHELRTPLTSIKTATANLGLYDEPQLGTDYRETLNIIEQETERLERLVNNLLDLSKIEAHALKPDFGWYYLPEIVQKVLERLNKSPLLKSHPVTTTFASDLPLAHVDYLQIDQALTNLIENAAKYSAPNRPITIAVELQTCAEVKLPSGQTLDSGISSTQVLLVKVLDEGRGIPPGELERIFDKFYRVRTNQNGLVMDVPGTGIGLAITRGIIEAHGGRVWAQNRLFGGSIFSFALPVEPIAEDFEEEQDYG</sequence>
<proteinExistence type="predicted"/>
<keyword evidence="5" id="KW-0808">Transferase</keyword>
<comment type="subcellular location">
    <subcellularLocation>
        <location evidence="2">Membrane</location>
        <topology evidence="2">Multi-pass membrane protein</topology>
    </subcellularLocation>
</comment>
<evidence type="ECO:0000256" key="11">
    <source>
        <dbReference type="ARBA" id="ARBA00023012"/>
    </source>
</evidence>
<evidence type="ECO:0000256" key="3">
    <source>
        <dbReference type="ARBA" id="ARBA00012438"/>
    </source>
</evidence>
<keyword evidence="4" id="KW-0597">Phosphoprotein</keyword>
<dbReference type="CDD" id="cd00082">
    <property type="entry name" value="HisKA"/>
    <property type="match status" value="1"/>
</dbReference>
<dbReference type="InterPro" id="IPR003661">
    <property type="entry name" value="HisK_dim/P_dom"/>
</dbReference>
<evidence type="ECO:0000256" key="7">
    <source>
        <dbReference type="ARBA" id="ARBA00022741"/>
    </source>
</evidence>
<dbReference type="Pfam" id="PF02518">
    <property type="entry name" value="HATPase_c"/>
    <property type="match status" value="1"/>
</dbReference>
<keyword evidence="10 14" id="KW-1133">Transmembrane helix</keyword>
<evidence type="ECO:0000256" key="6">
    <source>
        <dbReference type="ARBA" id="ARBA00022692"/>
    </source>
</evidence>
<dbReference type="Proteomes" id="UP000521676">
    <property type="component" value="Unassembled WGS sequence"/>
</dbReference>
<dbReference type="EC" id="2.7.13.3" evidence="3"/>
<dbReference type="Pfam" id="PF13185">
    <property type="entry name" value="GAF_2"/>
    <property type="match status" value="1"/>
</dbReference>
<dbReference type="PRINTS" id="PR00344">
    <property type="entry name" value="BCTRLSENSOR"/>
</dbReference>
<keyword evidence="6 14" id="KW-0812">Transmembrane</keyword>
<dbReference type="SMART" id="SM00387">
    <property type="entry name" value="HATPase_c"/>
    <property type="match status" value="1"/>
</dbReference>
<dbReference type="InterPro" id="IPR004358">
    <property type="entry name" value="Sig_transdc_His_kin-like_C"/>
</dbReference>
<dbReference type="InterPro" id="IPR005467">
    <property type="entry name" value="His_kinase_dom"/>
</dbReference>
<dbReference type="Gene3D" id="3.30.565.10">
    <property type="entry name" value="Histidine kinase-like ATPase, C-terminal domain"/>
    <property type="match status" value="1"/>
</dbReference>
<dbReference type="Pfam" id="PF00512">
    <property type="entry name" value="HisKA"/>
    <property type="match status" value="1"/>
</dbReference>
<accession>A0A8T7M0Y8</accession>
<dbReference type="Gene3D" id="1.20.120.620">
    <property type="entry name" value="Backbone structure of the membrane domain of e. Coli histidine kinase receptor kdpd"/>
    <property type="match status" value="1"/>
</dbReference>
<reference evidence="17" key="2">
    <citation type="journal article" date="2024" name="Nature">
        <title>Anoxygenic phototroph of the Chloroflexota uses a type I reaction centre.</title>
        <authorList>
            <person name="Tsuji J.M."/>
            <person name="Shaw N.A."/>
            <person name="Nagashima S."/>
            <person name="Venkiteswaran J.J."/>
            <person name="Schiff S.L."/>
            <person name="Watanabe T."/>
            <person name="Fukui M."/>
            <person name="Hanada S."/>
            <person name="Tank M."/>
            <person name="Neufeld J.D."/>
        </authorList>
    </citation>
    <scope>NUCLEOTIDE SEQUENCE</scope>
    <source>
        <strain evidence="17">L227-S17</strain>
    </source>
</reference>
<evidence type="ECO:0000256" key="2">
    <source>
        <dbReference type="ARBA" id="ARBA00004141"/>
    </source>
</evidence>
<evidence type="ECO:0000256" key="4">
    <source>
        <dbReference type="ARBA" id="ARBA00022553"/>
    </source>
</evidence>
<dbReference type="InterPro" id="IPR052023">
    <property type="entry name" value="Histidine_kinase_KdpD"/>
</dbReference>
<dbReference type="InterPro" id="IPR003594">
    <property type="entry name" value="HATPase_dom"/>
</dbReference>
<keyword evidence="7" id="KW-0547">Nucleotide-binding</keyword>
<evidence type="ECO:0000256" key="13">
    <source>
        <dbReference type="SAM" id="Coils"/>
    </source>
</evidence>
<evidence type="ECO:0000313" key="17">
    <source>
        <dbReference type="EMBL" id="WJW67483.1"/>
    </source>
</evidence>
<evidence type="ECO:0000256" key="14">
    <source>
        <dbReference type="SAM" id="Phobius"/>
    </source>
</evidence>
<feature type="transmembrane region" description="Helical" evidence="14">
    <location>
        <begin position="31"/>
        <end position="49"/>
    </location>
</feature>
<dbReference type="EMBL" id="CP128399">
    <property type="protein sequence ID" value="WJW67483.1"/>
    <property type="molecule type" value="Genomic_DNA"/>
</dbReference>